<feature type="transmembrane region" description="Helical" evidence="7">
    <location>
        <begin position="159"/>
        <end position="178"/>
    </location>
</feature>
<feature type="transmembrane region" description="Helical" evidence="7">
    <location>
        <begin position="379"/>
        <end position="398"/>
    </location>
</feature>
<sequence>MLGVLSFIGFTLIVAIVSWSATRKTNEQTSDGYFLGGRSLTAGVIAGSLLLTNLSTEQIVGLNGSAFSEGILVMAWETLAAIAMVVTAIFLLPRYLKSGLITIPQFLAERFDVSTKTLTSVLFLSGYAIVLLPTILYSGSLAISGMFDVPGLLGVSKGAALWICVWSIGIIGSIYAVFGGLKAVAVSDSINAIGLLIGGLLIPIFGLIFIGDGSLFDGFSILQDKIPTHFDSIGGSSASVPFATIFTGMMLVQLFYWGTNQQIIQRALGAKNLQEGQKGLLLGAFIKILGPIIVVLPGIIAYYMSVQGTMEVGAPDEAYGQLVRKILPKEFIGFFAAVLFGAILSSFNSVLNSSVTLFGIDIYKEHINPKAEENVVVKYGKAFGILLAIAAMFIAPFLSSLESIFSYLQQVNGVYSIPILTIIFVGFVTKKVPAIAAKIGLLTGSILYIISEFVLRPNFVSKALENAKSAGVVDKEALNLVKAEAYPHFLHVMAILFVLNTVIMLLIGKFKPKAVAYEQKESKQVDITPWKHTKPVGIFICIIVILIYIFFS</sequence>
<dbReference type="GO" id="GO:0005412">
    <property type="term" value="F:D-glucose:sodium symporter activity"/>
    <property type="evidence" value="ECO:0007669"/>
    <property type="project" value="TreeGrafter"/>
</dbReference>
<dbReference type="InterPro" id="IPR018212">
    <property type="entry name" value="Na/solute_symporter_CS"/>
</dbReference>
<dbReference type="Gene3D" id="1.20.1730.10">
    <property type="entry name" value="Sodium/glucose cotransporter"/>
    <property type="match status" value="1"/>
</dbReference>
<dbReference type="PANTHER" id="PTHR11819:SF195">
    <property type="entry name" value="SODIUM_GLUCOSE COTRANSPORTER 4"/>
    <property type="match status" value="1"/>
</dbReference>
<dbReference type="Proteomes" id="UP000294564">
    <property type="component" value="Unassembled WGS sequence"/>
</dbReference>
<evidence type="ECO:0000256" key="5">
    <source>
        <dbReference type="ARBA" id="ARBA00023136"/>
    </source>
</evidence>
<dbReference type="NCBIfam" id="TIGR00813">
    <property type="entry name" value="sss"/>
    <property type="match status" value="1"/>
</dbReference>
<dbReference type="EMBL" id="SLXM01000016">
    <property type="protein sequence ID" value="TCP21738.1"/>
    <property type="molecule type" value="Genomic_DNA"/>
</dbReference>
<dbReference type="CDD" id="cd10328">
    <property type="entry name" value="SLC5sbd_YidK"/>
    <property type="match status" value="1"/>
</dbReference>
<feature type="transmembrane region" description="Helical" evidence="7">
    <location>
        <begin position="279"/>
        <end position="304"/>
    </location>
</feature>
<proteinExistence type="inferred from homology"/>
<evidence type="ECO:0000256" key="6">
    <source>
        <dbReference type="RuleBase" id="RU362091"/>
    </source>
</evidence>
<evidence type="ECO:0000313" key="9">
    <source>
        <dbReference type="Proteomes" id="UP000294564"/>
    </source>
</evidence>
<feature type="transmembrane region" description="Helical" evidence="7">
    <location>
        <begin position="71"/>
        <end position="96"/>
    </location>
</feature>
<feature type="transmembrane region" description="Helical" evidence="7">
    <location>
        <begin position="190"/>
        <end position="210"/>
    </location>
</feature>
<dbReference type="PROSITE" id="PS50283">
    <property type="entry name" value="NA_SOLUT_SYMP_3"/>
    <property type="match status" value="1"/>
</dbReference>
<keyword evidence="5 7" id="KW-0472">Membrane</keyword>
<dbReference type="AlphaFoldDB" id="A0A4R2NK77"/>
<feature type="transmembrane region" description="Helical" evidence="7">
    <location>
        <begin position="404"/>
        <end position="428"/>
    </location>
</feature>
<reference evidence="8 9" key="1">
    <citation type="submission" date="2019-03" db="EMBL/GenBank/DDBJ databases">
        <title>Genomic Encyclopedia of Type Strains, Phase IV (KMG-IV): sequencing the most valuable type-strain genomes for metagenomic binning, comparative biology and taxonomic classification.</title>
        <authorList>
            <person name="Goeker M."/>
        </authorList>
    </citation>
    <scope>NUCLEOTIDE SEQUENCE [LARGE SCALE GENOMIC DNA]</scope>
    <source>
        <strain evidence="8 9">DSM 14836</strain>
    </source>
</reference>
<comment type="similarity">
    <text evidence="2 6">Belongs to the sodium:solute symporter (SSF) (TC 2.A.21) family.</text>
</comment>
<feature type="transmembrane region" description="Helical" evidence="7">
    <location>
        <begin position="331"/>
        <end position="358"/>
    </location>
</feature>
<keyword evidence="3 7" id="KW-0812">Transmembrane</keyword>
<protein>
    <submittedName>
        <fullName evidence="8">SSS family solute:Na+ symporter</fullName>
    </submittedName>
</protein>
<feature type="transmembrane region" description="Helical" evidence="7">
    <location>
        <begin position="238"/>
        <end position="258"/>
    </location>
</feature>
<name>A0A4R2NK77_9FLAO</name>
<organism evidence="8 9">
    <name type="scientific">Tenacibaculum skagerrakense</name>
    <dbReference type="NCBI Taxonomy" id="186571"/>
    <lineage>
        <taxon>Bacteria</taxon>
        <taxon>Pseudomonadati</taxon>
        <taxon>Bacteroidota</taxon>
        <taxon>Flavobacteriia</taxon>
        <taxon>Flavobacteriales</taxon>
        <taxon>Flavobacteriaceae</taxon>
        <taxon>Tenacibaculum</taxon>
    </lineage>
</organism>
<dbReference type="PANTHER" id="PTHR11819">
    <property type="entry name" value="SOLUTE CARRIER FAMILY 5"/>
    <property type="match status" value="1"/>
</dbReference>
<accession>A0A4R2NK77</accession>
<feature type="transmembrane region" description="Helical" evidence="7">
    <location>
        <begin position="6"/>
        <end position="21"/>
    </location>
</feature>
<evidence type="ECO:0000256" key="4">
    <source>
        <dbReference type="ARBA" id="ARBA00022989"/>
    </source>
</evidence>
<dbReference type="OrthoDB" id="9814523at2"/>
<dbReference type="InterPro" id="IPR001734">
    <property type="entry name" value="Na/solute_symporter"/>
</dbReference>
<keyword evidence="4 7" id="KW-1133">Transmembrane helix</keyword>
<gene>
    <name evidence="8" type="ORF">EV195_1164</name>
</gene>
<evidence type="ECO:0000256" key="1">
    <source>
        <dbReference type="ARBA" id="ARBA00004141"/>
    </source>
</evidence>
<evidence type="ECO:0000256" key="7">
    <source>
        <dbReference type="SAM" id="Phobius"/>
    </source>
</evidence>
<feature type="transmembrane region" description="Helical" evidence="7">
    <location>
        <begin position="117"/>
        <end position="139"/>
    </location>
</feature>
<feature type="transmembrane region" description="Helical" evidence="7">
    <location>
        <begin position="533"/>
        <end position="551"/>
    </location>
</feature>
<evidence type="ECO:0000313" key="8">
    <source>
        <dbReference type="EMBL" id="TCP21738.1"/>
    </source>
</evidence>
<dbReference type="PROSITE" id="PS00456">
    <property type="entry name" value="NA_SOLUT_SYMP_1"/>
    <property type="match status" value="1"/>
</dbReference>
<evidence type="ECO:0000256" key="2">
    <source>
        <dbReference type="ARBA" id="ARBA00006434"/>
    </source>
</evidence>
<comment type="subcellular location">
    <subcellularLocation>
        <location evidence="1">Membrane</location>
        <topology evidence="1">Multi-pass membrane protein</topology>
    </subcellularLocation>
</comment>
<dbReference type="Pfam" id="PF00474">
    <property type="entry name" value="SSF"/>
    <property type="match status" value="1"/>
</dbReference>
<dbReference type="RefSeq" id="WP_132796009.1">
    <property type="nucleotide sequence ID" value="NZ_SLXM01000016.1"/>
</dbReference>
<feature type="transmembrane region" description="Helical" evidence="7">
    <location>
        <begin position="435"/>
        <end position="455"/>
    </location>
</feature>
<keyword evidence="9" id="KW-1185">Reference proteome</keyword>
<feature type="transmembrane region" description="Helical" evidence="7">
    <location>
        <begin position="33"/>
        <end position="51"/>
    </location>
</feature>
<comment type="caution">
    <text evidence="8">The sequence shown here is derived from an EMBL/GenBank/DDBJ whole genome shotgun (WGS) entry which is preliminary data.</text>
</comment>
<dbReference type="InterPro" id="IPR038377">
    <property type="entry name" value="Na/Glc_symporter_sf"/>
</dbReference>
<feature type="transmembrane region" description="Helical" evidence="7">
    <location>
        <begin position="488"/>
        <end position="507"/>
    </location>
</feature>
<dbReference type="NCBIfam" id="NF007790">
    <property type="entry name" value="PRK10484.1"/>
    <property type="match status" value="1"/>
</dbReference>
<evidence type="ECO:0000256" key="3">
    <source>
        <dbReference type="ARBA" id="ARBA00022692"/>
    </source>
</evidence>
<dbReference type="GO" id="GO:0005886">
    <property type="term" value="C:plasma membrane"/>
    <property type="evidence" value="ECO:0007669"/>
    <property type="project" value="TreeGrafter"/>
</dbReference>